<accession>A9NW64</accession>
<organism evidence="1">
    <name type="scientific">Picea sitchensis</name>
    <name type="common">Sitka spruce</name>
    <name type="synonym">Pinus sitchensis</name>
    <dbReference type="NCBI Taxonomy" id="3332"/>
    <lineage>
        <taxon>Eukaryota</taxon>
        <taxon>Viridiplantae</taxon>
        <taxon>Streptophyta</taxon>
        <taxon>Embryophyta</taxon>
        <taxon>Tracheophyta</taxon>
        <taxon>Spermatophyta</taxon>
        <taxon>Pinopsida</taxon>
        <taxon>Pinidae</taxon>
        <taxon>Conifers I</taxon>
        <taxon>Pinales</taxon>
        <taxon>Pinaceae</taxon>
        <taxon>Picea</taxon>
    </lineage>
</organism>
<proteinExistence type="evidence at transcript level"/>
<evidence type="ECO:0000313" key="1">
    <source>
        <dbReference type="EMBL" id="ABK24875.1"/>
    </source>
</evidence>
<dbReference type="Pfam" id="PF14223">
    <property type="entry name" value="Retrotran_gag_2"/>
    <property type="match status" value="1"/>
</dbReference>
<reference evidence="1" key="1">
    <citation type="journal article" date="2008" name="BMC Genomics">
        <title>A conifer genomics resource of 200,000 spruce (Picea spp.) ESTs and 6,464 high-quality, sequence-finished full-length cDNAs for Sitka spruce (Picea sitchensis).</title>
        <authorList>
            <person name="Ralph S.G."/>
            <person name="Chun H.J."/>
            <person name="Kolosova N."/>
            <person name="Cooper D."/>
            <person name="Oddy C."/>
            <person name="Ritland C.E."/>
            <person name="Kirkpatrick R."/>
            <person name="Moore R."/>
            <person name="Barber S."/>
            <person name="Holt R.A."/>
            <person name="Jones S.J."/>
            <person name="Marra M.A."/>
            <person name="Douglas C.J."/>
            <person name="Ritland K."/>
            <person name="Bohlmann J."/>
        </authorList>
    </citation>
    <scope>NUCLEOTIDE SEQUENCE</scope>
    <source>
        <tissue evidence="1">Bark</tissue>
    </source>
</reference>
<dbReference type="AlphaFoldDB" id="A9NW64"/>
<sequence>MWAHLKALFEAKHESRIMALKERFQHTKMSKGESVTVYLTKVKLLLDELLVVGVNR</sequence>
<name>A9NW64_PICSI</name>
<protein>
    <submittedName>
        <fullName evidence="1">Uncharacterized protein</fullName>
    </submittedName>
</protein>
<dbReference type="EMBL" id="EF085572">
    <property type="protein sequence ID" value="ABK24875.1"/>
    <property type="molecule type" value="mRNA"/>
</dbReference>